<reference evidence="2 3" key="1">
    <citation type="submission" date="2018-01" db="EMBL/GenBank/DDBJ databases">
        <title>Genomic Sequence of Chromobacterium MWU13-2610 from wild cranberry bogs within the Cape Cod National Seashore.</title>
        <authorList>
            <person name="O'Hara-Hanley K."/>
            <person name="Soby S."/>
            <person name="Harrison A."/>
        </authorList>
    </citation>
    <scope>NUCLEOTIDE SEQUENCE [LARGE SCALE GENOMIC DNA]</scope>
    <source>
        <strain evidence="2 3">MWU13-2610</strain>
    </source>
</reference>
<keyword evidence="3" id="KW-1185">Reference proteome</keyword>
<gene>
    <name evidence="2" type="ORF">C2134_11750</name>
</gene>
<sequence length="439" mass="48453">MRIHRLLAWLTTSAMCALLAWPDASQALPSYARQTGEACIACHVSFPELTPYGRLFKLSGYTLGTTKLFPLAAMATGSVSHVGSTQGNNAAYPRQNDGVIEGGSLFVAGKLGDHFGLFSQWTYNALNQNPGSTAFSGHTVADNNDWRLTDHIARANLDLIYGLSFNNNPTVQDAWNSTPAFGYPFQTTHLNSAWSIAPPTTLIEGGLAQQVAGLSAYGLLNKSWYFELGGYRVAKGGSSFLKNGVTLSNRLSGTNPYWRFAYSHDWRVNSLELGTFGLDARVNIDPTDAGSPSDHFRDTGVDAQYQYLSDPHIFTTQASLIHEHTDWDASHLGVDRQNPSSSLNSFRLKGSYWYQRTYGLTLSYFSETGSADNVYYPVTGSPNTNGYAAELNYMIKPYWRLGLQYTGYLKYQGASSNYDGNGRNARNNNVTYLYTWIAF</sequence>
<feature type="chain" id="PRO_5014328133" evidence="1">
    <location>
        <begin position="28"/>
        <end position="439"/>
    </location>
</feature>
<keyword evidence="1" id="KW-0732">Signal</keyword>
<feature type="signal peptide" evidence="1">
    <location>
        <begin position="1"/>
        <end position="27"/>
    </location>
</feature>
<dbReference type="RefSeq" id="WP_103320257.1">
    <property type="nucleotide sequence ID" value="NZ_PPTF01000057.1"/>
</dbReference>
<comment type="caution">
    <text evidence="2">The sequence shown here is derived from an EMBL/GenBank/DDBJ whole genome shotgun (WGS) entry which is preliminary data.</text>
</comment>
<evidence type="ECO:0000313" key="3">
    <source>
        <dbReference type="Proteomes" id="UP000236416"/>
    </source>
</evidence>
<dbReference type="Proteomes" id="UP000236416">
    <property type="component" value="Unassembled WGS sequence"/>
</dbReference>
<proteinExistence type="predicted"/>
<evidence type="ECO:0000313" key="2">
    <source>
        <dbReference type="EMBL" id="POA98450.1"/>
    </source>
</evidence>
<evidence type="ECO:0000256" key="1">
    <source>
        <dbReference type="SAM" id="SignalP"/>
    </source>
</evidence>
<protein>
    <submittedName>
        <fullName evidence="2">Cytochrome C</fullName>
    </submittedName>
</protein>
<dbReference type="AlphaFoldDB" id="A0A2K4MN08"/>
<accession>A0A2K4MN08</accession>
<organism evidence="2 3">
    <name type="scientific">Chromobacterium sinusclupearum</name>
    <dbReference type="NCBI Taxonomy" id="2077146"/>
    <lineage>
        <taxon>Bacteria</taxon>
        <taxon>Pseudomonadati</taxon>
        <taxon>Pseudomonadota</taxon>
        <taxon>Betaproteobacteria</taxon>
        <taxon>Neisseriales</taxon>
        <taxon>Chromobacteriaceae</taxon>
        <taxon>Chromobacterium</taxon>
    </lineage>
</organism>
<dbReference type="EMBL" id="PPTF01000057">
    <property type="protein sequence ID" value="POA98450.1"/>
    <property type="molecule type" value="Genomic_DNA"/>
</dbReference>
<name>A0A2K4MN08_9NEIS</name>